<keyword evidence="3" id="KW-1185">Reference proteome</keyword>
<gene>
    <name evidence="2" type="ORF">LNV07_06180</name>
</gene>
<keyword evidence="2" id="KW-0255">Endonuclease</keyword>
<dbReference type="PIRSF" id="PIRSF030850">
    <property type="entry name" value="UCP030850"/>
    <property type="match status" value="1"/>
</dbReference>
<comment type="caution">
    <text evidence="2">The sequence shown here is derived from an EMBL/GenBank/DDBJ whole genome shotgun (WGS) entry which is preliminary data.</text>
</comment>
<reference evidence="2 3" key="1">
    <citation type="submission" date="2021-11" db="EMBL/GenBank/DDBJ databases">
        <authorList>
            <person name="Liang Q."/>
            <person name="Mou H."/>
            <person name="Liu Z."/>
        </authorList>
    </citation>
    <scope>NUCLEOTIDE SEQUENCE [LARGE SCALE GENOMIC DNA]</scope>
    <source>
        <strain evidence="2 3">CHU3</strain>
    </source>
</reference>
<dbReference type="Pfam" id="PF13391">
    <property type="entry name" value="HNH_2"/>
    <property type="match status" value="1"/>
</dbReference>
<keyword evidence="2" id="KW-0540">Nuclease</keyword>
<keyword evidence="2" id="KW-0378">Hydrolase</keyword>
<dbReference type="RefSeq" id="WP_263570308.1">
    <property type="nucleotide sequence ID" value="NZ_JAJIRN010000003.1"/>
</dbReference>
<proteinExistence type="predicted"/>
<dbReference type="EMBL" id="JAJIRN010000003">
    <property type="protein sequence ID" value="MCV2367679.1"/>
    <property type="molecule type" value="Genomic_DNA"/>
</dbReference>
<evidence type="ECO:0000313" key="3">
    <source>
        <dbReference type="Proteomes" id="UP001209701"/>
    </source>
</evidence>
<dbReference type="Proteomes" id="UP001209701">
    <property type="component" value="Unassembled WGS sequence"/>
</dbReference>
<evidence type="ECO:0000259" key="1">
    <source>
        <dbReference type="Pfam" id="PF13391"/>
    </source>
</evidence>
<sequence>MLLAMLDLARSGALTENRIIFAPPLLERYASYFKAVAGPADHANPFFPFFHLTGRLRNGAAAFWHLQALPGRESVIEAMASARSSSAITDNIAYAYLDQELFELLRLPANIECLADALSTAWFDRGLNELKSIAARCGDISRYERQLRMEPELVARSPAPPACIRDPAFRRVVTQLYDYRCAATGVRLLLEDGTALVEAAHIHPFSEGQDDDPRNGLALTPNMHWAMDQNLIAPGPDYLWHVSRLLDHRIPDYRMLVDLQGHRLLLPVDARMYPKREALEWRLERLLTASGNQLQFDH</sequence>
<evidence type="ECO:0000313" key="2">
    <source>
        <dbReference type="EMBL" id="MCV2367679.1"/>
    </source>
</evidence>
<organism evidence="2 3">
    <name type="scientific">Roseateles oligotrophus</name>
    <dbReference type="NCBI Taxonomy" id="1769250"/>
    <lineage>
        <taxon>Bacteria</taxon>
        <taxon>Pseudomonadati</taxon>
        <taxon>Pseudomonadota</taxon>
        <taxon>Betaproteobacteria</taxon>
        <taxon>Burkholderiales</taxon>
        <taxon>Sphaerotilaceae</taxon>
        <taxon>Roseateles</taxon>
    </lineage>
</organism>
<dbReference type="GO" id="GO:0004519">
    <property type="term" value="F:endonuclease activity"/>
    <property type="evidence" value="ECO:0007669"/>
    <property type="project" value="UniProtKB-KW"/>
</dbReference>
<feature type="domain" description="HNH nuclease" evidence="1">
    <location>
        <begin position="181"/>
        <end position="233"/>
    </location>
</feature>
<name>A0ABT2YCA7_9BURK</name>
<dbReference type="InterPro" id="IPR003615">
    <property type="entry name" value="HNH_nuc"/>
</dbReference>
<protein>
    <submittedName>
        <fullName evidence="2">HNH endonuclease</fullName>
    </submittedName>
</protein>
<dbReference type="InterPro" id="IPR011396">
    <property type="entry name" value="PT_DNA_restrict"/>
</dbReference>
<accession>A0ABT2YCA7</accession>